<dbReference type="Pfam" id="PF05811">
    <property type="entry name" value="DUF842"/>
    <property type="match status" value="1"/>
</dbReference>
<dbReference type="GO" id="GO:0005737">
    <property type="term" value="C:cytoplasm"/>
    <property type="evidence" value="ECO:0007669"/>
    <property type="project" value="TreeGrafter"/>
</dbReference>
<proteinExistence type="inferred from homology"/>
<reference evidence="3" key="2">
    <citation type="submission" date="2025-09" db="UniProtKB">
        <authorList>
            <consortium name="Ensembl"/>
        </authorList>
    </citation>
    <scope>IDENTIFICATION</scope>
</reference>
<dbReference type="PANTHER" id="PTHR21096:SF0">
    <property type="entry name" value="PROTEIN FAM136A"/>
    <property type="match status" value="1"/>
</dbReference>
<evidence type="ECO:0000256" key="2">
    <source>
        <dbReference type="ARBA" id="ARBA00017657"/>
    </source>
</evidence>
<dbReference type="PANTHER" id="PTHR21096">
    <property type="entry name" value="PROTEIN FAM136A"/>
    <property type="match status" value="1"/>
</dbReference>
<sequence length="146" mass="16364">MAELRHLPVRAPEAEAEDTVEKVLEGAGRPGRKGRELMFRRSAGCRENSRTSVERVARCFEGCRAPPAQAQASVANEPAKFQSRLARHTVRCKGKATDSADAGSRERRVRRRLSRCVTSVLIPFQYKGCFSTCFRKILEIEVTIND</sequence>
<comment type="similarity">
    <text evidence="1">Belongs to the FAM136 family.</text>
</comment>
<evidence type="ECO:0000313" key="4">
    <source>
        <dbReference type="Proteomes" id="UP000694414"/>
    </source>
</evidence>
<keyword evidence="4" id="KW-1185">Reference proteome</keyword>
<name>A0A8C8ZVE1_PROSS</name>
<dbReference type="Proteomes" id="UP000694414">
    <property type="component" value="Unplaced"/>
</dbReference>
<evidence type="ECO:0000313" key="3">
    <source>
        <dbReference type="Ensembl" id="ENSPSMP00000022712.1"/>
    </source>
</evidence>
<dbReference type="Ensembl" id="ENSPSMT00000026367.1">
    <property type="protein sequence ID" value="ENSPSMP00000022712.1"/>
    <property type="gene ID" value="ENSPSMG00000016061.1"/>
</dbReference>
<accession>A0A8C8ZVE1</accession>
<dbReference type="AlphaFoldDB" id="A0A8C8ZVE1"/>
<dbReference type="InterPro" id="IPR008560">
    <property type="entry name" value="DUF842_euk"/>
</dbReference>
<reference evidence="3" key="1">
    <citation type="submission" date="2025-08" db="UniProtKB">
        <authorList>
            <consortium name="Ensembl"/>
        </authorList>
    </citation>
    <scope>IDENTIFICATION</scope>
</reference>
<evidence type="ECO:0000256" key="1">
    <source>
        <dbReference type="ARBA" id="ARBA00009952"/>
    </source>
</evidence>
<protein>
    <recommendedName>
        <fullName evidence="2">Protein FAM136A</fullName>
    </recommendedName>
</protein>
<organism evidence="3 4">
    <name type="scientific">Prolemur simus</name>
    <name type="common">Greater bamboo lemur</name>
    <name type="synonym">Hapalemur simus</name>
    <dbReference type="NCBI Taxonomy" id="1328070"/>
    <lineage>
        <taxon>Eukaryota</taxon>
        <taxon>Metazoa</taxon>
        <taxon>Chordata</taxon>
        <taxon>Craniata</taxon>
        <taxon>Vertebrata</taxon>
        <taxon>Euteleostomi</taxon>
        <taxon>Mammalia</taxon>
        <taxon>Eutheria</taxon>
        <taxon>Euarchontoglires</taxon>
        <taxon>Primates</taxon>
        <taxon>Strepsirrhini</taxon>
        <taxon>Lemuriformes</taxon>
        <taxon>Lemuridae</taxon>
        <taxon>Prolemur</taxon>
    </lineage>
</organism>